<evidence type="ECO:0000256" key="5">
    <source>
        <dbReference type="ARBA" id="ARBA00023136"/>
    </source>
</evidence>
<keyword evidence="4 6" id="KW-1133">Transmembrane helix</keyword>
<reference evidence="7" key="1">
    <citation type="submission" date="2022-07" db="EMBL/GenBank/DDBJ databases">
        <title>Enhanced cultured diversity of the mouse gut microbiota enables custom-made synthetic communities.</title>
        <authorList>
            <person name="Afrizal A."/>
        </authorList>
    </citation>
    <scope>NUCLEOTIDE SEQUENCE</scope>
    <source>
        <strain evidence="7">DSM 28593</strain>
    </source>
</reference>
<sequence>MESKKKKSFPIKSIFKGNFGFTLISIIIGFIVGAIMLKLVGFDPLEAYKIMFKGAFSRPKYIGWVIIRSTPLILTGLSVAFAFRTGLFNIGAEGQFIVGALVATAAGYFLNLPPIIHPIVVFVLAVAAAALWGGVAGYLKAKFGIHEVIATIMLNWIAFYGSNYFVHFDAFKRPHSQATYKILESAQIGILSQWKKTAGGKAFLNNIPFLKDLLGAPINLGIIVAILMAVVVWYILNKTTLGYQLRAVGFNPHAAEYGGINVNKNIVVSMLIAGGLAGAAGAVHVMGLTHSITILSAMENYGFNGIAVALIGGNTALGSVLSGLLFGFFQYGGPKIQPALRAPSEVIDIMIGTIVFFIAIPNFIRMILSVRRKRGEKHAK</sequence>
<feature type="transmembrane region" description="Helical" evidence="6">
    <location>
        <begin position="115"/>
        <end position="139"/>
    </location>
</feature>
<dbReference type="AlphaFoldDB" id="A0AAE3HFE8"/>
<keyword evidence="2" id="KW-1003">Cell membrane</keyword>
<dbReference type="InterPro" id="IPR001851">
    <property type="entry name" value="ABC_transp_permease"/>
</dbReference>
<feature type="transmembrane region" description="Helical" evidence="6">
    <location>
        <begin position="266"/>
        <end position="289"/>
    </location>
</feature>
<gene>
    <name evidence="7" type="ORF">NSA47_05815</name>
</gene>
<dbReference type="Pfam" id="PF02653">
    <property type="entry name" value="BPD_transp_2"/>
    <property type="match status" value="1"/>
</dbReference>
<evidence type="ECO:0000256" key="3">
    <source>
        <dbReference type="ARBA" id="ARBA00022692"/>
    </source>
</evidence>
<dbReference type="Proteomes" id="UP001205748">
    <property type="component" value="Unassembled WGS sequence"/>
</dbReference>
<accession>A0AAE3HFE8</accession>
<comment type="caution">
    <text evidence="7">The sequence shown here is derived from an EMBL/GenBank/DDBJ whole genome shotgun (WGS) entry which is preliminary data.</text>
</comment>
<dbReference type="PANTHER" id="PTHR47089">
    <property type="entry name" value="ABC TRANSPORTER, PERMEASE PROTEIN"/>
    <property type="match status" value="1"/>
</dbReference>
<feature type="transmembrane region" description="Helical" evidence="6">
    <location>
        <begin position="301"/>
        <end position="329"/>
    </location>
</feature>
<proteinExistence type="predicted"/>
<organism evidence="7 8">
    <name type="scientific">Irregularibacter muris</name>
    <dbReference type="NCBI Taxonomy" id="1796619"/>
    <lineage>
        <taxon>Bacteria</taxon>
        <taxon>Bacillati</taxon>
        <taxon>Bacillota</taxon>
        <taxon>Clostridia</taxon>
        <taxon>Eubacteriales</taxon>
        <taxon>Eubacteriaceae</taxon>
        <taxon>Irregularibacter</taxon>
    </lineage>
</organism>
<keyword evidence="8" id="KW-1185">Reference proteome</keyword>
<dbReference type="CDD" id="cd06580">
    <property type="entry name" value="TM_PBP1_transp_TpRbsC_like"/>
    <property type="match status" value="1"/>
</dbReference>
<evidence type="ECO:0000256" key="4">
    <source>
        <dbReference type="ARBA" id="ARBA00022989"/>
    </source>
</evidence>
<keyword evidence="5 6" id="KW-0472">Membrane</keyword>
<feature type="transmembrane region" description="Helical" evidence="6">
    <location>
        <begin position="349"/>
        <end position="368"/>
    </location>
</feature>
<feature type="transmembrane region" description="Helical" evidence="6">
    <location>
        <begin position="90"/>
        <end position="109"/>
    </location>
</feature>
<protein>
    <submittedName>
        <fullName evidence="7">ABC transporter permease</fullName>
    </submittedName>
</protein>
<evidence type="ECO:0000313" key="8">
    <source>
        <dbReference type="Proteomes" id="UP001205748"/>
    </source>
</evidence>
<evidence type="ECO:0000256" key="1">
    <source>
        <dbReference type="ARBA" id="ARBA00004651"/>
    </source>
</evidence>
<dbReference type="GO" id="GO:0005886">
    <property type="term" value="C:plasma membrane"/>
    <property type="evidence" value="ECO:0007669"/>
    <property type="project" value="UniProtKB-SubCell"/>
</dbReference>
<keyword evidence="3 6" id="KW-0812">Transmembrane</keyword>
<dbReference type="RefSeq" id="WP_257529982.1">
    <property type="nucleotide sequence ID" value="NZ_JANKAS010000004.1"/>
</dbReference>
<feature type="transmembrane region" description="Helical" evidence="6">
    <location>
        <begin position="61"/>
        <end position="83"/>
    </location>
</feature>
<dbReference type="PANTHER" id="PTHR47089:SF1">
    <property type="entry name" value="GUANOSINE ABC TRANSPORTER PERMEASE PROTEIN NUPP"/>
    <property type="match status" value="1"/>
</dbReference>
<evidence type="ECO:0000313" key="7">
    <source>
        <dbReference type="EMBL" id="MCR1898507.1"/>
    </source>
</evidence>
<name>A0AAE3HFE8_9FIRM</name>
<evidence type="ECO:0000256" key="6">
    <source>
        <dbReference type="SAM" id="Phobius"/>
    </source>
</evidence>
<comment type="subcellular location">
    <subcellularLocation>
        <location evidence="1">Cell membrane</location>
        <topology evidence="1">Multi-pass membrane protein</topology>
    </subcellularLocation>
</comment>
<evidence type="ECO:0000256" key="2">
    <source>
        <dbReference type="ARBA" id="ARBA00022475"/>
    </source>
</evidence>
<feature type="transmembrane region" description="Helical" evidence="6">
    <location>
        <begin position="213"/>
        <end position="236"/>
    </location>
</feature>
<dbReference type="GO" id="GO:0022857">
    <property type="term" value="F:transmembrane transporter activity"/>
    <property type="evidence" value="ECO:0007669"/>
    <property type="project" value="InterPro"/>
</dbReference>
<feature type="transmembrane region" description="Helical" evidence="6">
    <location>
        <begin position="21"/>
        <end position="41"/>
    </location>
</feature>
<dbReference type="EMBL" id="JANKAS010000004">
    <property type="protein sequence ID" value="MCR1898507.1"/>
    <property type="molecule type" value="Genomic_DNA"/>
</dbReference>